<gene>
    <name evidence="8" type="ORF">HAX54_033828</name>
</gene>
<name>A0ABS8VEJ8_DATST</name>
<dbReference type="PROSITE" id="PS51369">
    <property type="entry name" value="TCP"/>
    <property type="match status" value="1"/>
</dbReference>
<dbReference type="PANTHER" id="PTHR31072:SF202">
    <property type="entry name" value="TRANSCRIPTION FACTOR TCP9-LIKE"/>
    <property type="match status" value="1"/>
</dbReference>
<feature type="region of interest" description="Disordered" evidence="6">
    <location>
        <begin position="1"/>
        <end position="63"/>
    </location>
</feature>
<feature type="domain" description="TCP" evidence="7">
    <location>
        <begin position="51"/>
        <end position="107"/>
    </location>
</feature>
<feature type="compositionally biased region" description="Basic and acidic residues" evidence="6">
    <location>
        <begin position="19"/>
        <end position="28"/>
    </location>
</feature>
<evidence type="ECO:0000313" key="9">
    <source>
        <dbReference type="Proteomes" id="UP000823775"/>
    </source>
</evidence>
<protein>
    <recommendedName>
        <fullName evidence="7">TCP domain-containing protein</fullName>
    </recommendedName>
</protein>
<accession>A0ABS8VEJ8</accession>
<comment type="caution">
    <text evidence="8">The sequence shown here is derived from an EMBL/GenBank/DDBJ whole genome shotgun (WGS) entry which is preliminary data.</text>
</comment>
<keyword evidence="9" id="KW-1185">Reference proteome</keyword>
<feature type="compositionally biased region" description="Low complexity" evidence="6">
    <location>
        <begin position="107"/>
        <end position="120"/>
    </location>
</feature>
<keyword evidence="3" id="KW-0238">DNA-binding</keyword>
<feature type="compositionally biased region" description="Basic and acidic residues" evidence="6">
    <location>
        <begin position="49"/>
        <end position="63"/>
    </location>
</feature>
<dbReference type="InterPro" id="IPR017887">
    <property type="entry name" value="TF_TCP_subgr"/>
</dbReference>
<organism evidence="8 9">
    <name type="scientific">Datura stramonium</name>
    <name type="common">Jimsonweed</name>
    <name type="synonym">Common thornapple</name>
    <dbReference type="NCBI Taxonomy" id="4076"/>
    <lineage>
        <taxon>Eukaryota</taxon>
        <taxon>Viridiplantae</taxon>
        <taxon>Streptophyta</taxon>
        <taxon>Embryophyta</taxon>
        <taxon>Tracheophyta</taxon>
        <taxon>Spermatophyta</taxon>
        <taxon>Magnoliopsida</taxon>
        <taxon>eudicotyledons</taxon>
        <taxon>Gunneridae</taxon>
        <taxon>Pentapetalae</taxon>
        <taxon>asterids</taxon>
        <taxon>lamiids</taxon>
        <taxon>Solanales</taxon>
        <taxon>Solanaceae</taxon>
        <taxon>Solanoideae</taxon>
        <taxon>Datureae</taxon>
        <taxon>Datura</taxon>
    </lineage>
</organism>
<keyword evidence="2" id="KW-0805">Transcription regulation</keyword>
<evidence type="ECO:0000256" key="2">
    <source>
        <dbReference type="ARBA" id="ARBA00023015"/>
    </source>
</evidence>
<sequence length="239" mass="26052">MAAPPSARRRQVPPPLISPKKEPHDTAEKPPIIKVTLPTPTPRPLVSPAREKAAEHHTKVEERGRRIRMPATCAARVFQLTRELGHKTEGETIRWLLQHAEPSIISATGTGTGSTPAIPTENNNPSTRKRKNCSYSDQFNDVKQSNNHPIKTIRENEAKLPNSVTTILAPVMSIVPSQTIMPVGSMLAVPARINSSMAAQSAVWLIPQTPLLPSRRQSASQVNLVGVRPAAALLDISRI</sequence>
<evidence type="ECO:0000256" key="6">
    <source>
        <dbReference type="SAM" id="MobiDB-lite"/>
    </source>
</evidence>
<comment type="subcellular location">
    <subcellularLocation>
        <location evidence="1">Nucleus</location>
    </subcellularLocation>
</comment>
<dbReference type="PANTHER" id="PTHR31072">
    <property type="entry name" value="TRANSCRIPTION FACTOR TCP4-RELATED"/>
    <property type="match status" value="1"/>
</dbReference>
<reference evidence="8 9" key="1">
    <citation type="journal article" date="2021" name="BMC Genomics">
        <title>Datura genome reveals duplications of psychoactive alkaloid biosynthetic genes and high mutation rate following tissue culture.</title>
        <authorList>
            <person name="Rajewski A."/>
            <person name="Carter-House D."/>
            <person name="Stajich J."/>
            <person name="Litt A."/>
        </authorList>
    </citation>
    <scope>NUCLEOTIDE SEQUENCE [LARGE SCALE GENOMIC DNA]</scope>
    <source>
        <strain evidence="8">AR-01</strain>
    </source>
</reference>
<feature type="region of interest" description="Disordered" evidence="6">
    <location>
        <begin position="107"/>
        <end position="131"/>
    </location>
</feature>
<keyword evidence="5" id="KW-0539">Nucleus</keyword>
<evidence type="ECO:0000256" key="5">
    <source>
        <dbReference type="ARBA" id="ARBA00023242"/>
    </source>
</evidence>
<keyword evidence="4" id="KW-0804">Transcription</keyword>
<proteinExistence type="predicted"/>
<evidence type="ECO:0000256" key="3">
    <source>
        <dbReference type="ARBA" id="ARBA00023125"/>
    </source>
</evidence>
<evidence type="ECO:0000256" key="1">
    <source>
        <dbReference type="ARBA" id="ARBA00004123"/>
    </source>
</evidence>
<evidence type="ECO:0000256" key="4">
    <source>
        <dbReference type="ARBA" id="ARBA00023163"/>
    </source>
</evidence>
<dbReference type="InterPro" id="IPR005333">
    <property type="entry name" value="Transcription_factor_TCP"/>
</dbReference>
<evidence type="ECO:0000259" key="7">
    <source>
        <dbReference type="PROSITE" id="PS51369"/>
    </source>
</evidence>
<dbReference type="Proteomes" id="UP000823775">
    <property type="component" value="Unassembled WGS sequence"/>
</dbReference>
<dbReference type="Pfam" id="PF03634">
    <property type="entry name" value="TCP"/>
    <property type="match status" value="1"/>
</dbReference>
<dbReference type="EMBL" id="JACEIK010004340">
    <property type="protein sequence ID" value="MCD9645124.1"/>
    <property type="molecule type" value="Genomic_DNA"/>
</dbReference>
<evidence type="ECO:0000313" key="8">
    <source>
        <dbReference type="EMBL" id="MCD9645124.1"/>
    </source>
</evidence>